<dbReference type="SUPFAM" id="SSF56672">
    <property type="entry name" value="DNA/RNA polymerases"/>
    <property type="match status" value="1"/>
</dbReference>
<dbReference type="CDD" id="cd01650">
    <property type="entry name" value="RT_nLTR_like"/>
    <property type="match status" value="1"/>
</dbReference>
<dbReference type="InterPro" id="IPR043502">
    <property type="entry name" value="DNA/RNA_pol_sf"/>
</dbReference>
<dbReference type="InterPro" id="IPR000477">
    <property type="entry name" value="RT_dom"/>
</dbReference>
<dbReference type="Pfam" id="PF00078">
    <property type="entry name" value="RVT_1"/>
    <property type="match status" value="1"/>
</dbReference>
<protein>
    <submittedName>
        <fullName evidence="4">Uncharacterized protein LOC103523883</fullName>
    </submittedName>
</protein>
<evidence type="ECO:0000313" key="3">
    <source>
        <dbReference type="Proteomes" id="UP000079169"/>
    </source>
</evidence>
<feature type="domain" description="Reverse transcriptase" evidence="2">
    <location>
        <begin position="501"/>
        <end position="779"/>
    </location>
</feature>
<feature type="region of interest" description="Disordered" evidence="1">
    <location>
        <begin position="1"/>
        <end position="125"/>
    </location>
</feature>
<dbReference type="GO" id="GO:0071897">
    <property type="term" value="P:DNA biosynthetic process"/>
    <property type="evidence" value="ECO:0007669"/>
    <property type="project" value="UniProtKB-ARBA"/>
</dbReference>
<feature type="compositionally biased region" description="Polar residues" evidence="1">
    <location>
        <begin position="86"/>
        <end position="123"/>
    </location>
</feature>
<dbReference type="GeneID" id="103523883"/>
<sequence length="816" mass="95806">MSQQPGPSNLNHYDLRHRPQNRDSRYWRPRYTISSSSDMSSSSESIYDPSDGVNVECTNVAEMNNTVRSRRVNDRHGVHLGRGCTLPTQQSPSNSQNNIGSTQISENSLLSQNRDVTDSTSNQRRQRIKWTQEMNEHVMRCYFLVNHNQDSNVYGWRNKLFTEFMKKYPNLNVNEGNLADRKYQIVKKKYVNELTLDKIRREVGNIIHTHENYQSNENESMTVDNVQCDGIPDDTIENNQNVEPNITIPTYEMLYIDQMRPMFEYNIETYSNTLPEYRPKIPCLPRRLNKKHYQYLNVANELISQRMMEATHKTLPYLLFIVYCAAITVIQNCGIKITEGNPSRRSEPRNRSNEPTWKINITKRIKLLRKDIGKYHETNKRKEDNKAFMKNEKKFYENLSTKGHSIQSKEIPDKDNIEQYWSSIWSNNICHNQNAPWFNLIKKQAENINPMPDIHITLDDVTSTIKRTINWKSGGIDHIQNFWWKYFPSTHIYLMQFFNEFIENPDTIPEILTKGKTVLVFKKGDPKQSQNYRPITCLLTIYKIFTSIIKSKVYQHVIDNNILAWEQKGCISKSFGSKEQIVIDSFVVNQARIKKRNLSNCYIDYAKAYDSIPHSWLLEVLKIYKINDNIINTLAKLMTNWKTKIHLNDIVTDEILFKRGLYQGDSYSSLWFCLSINPLSTILNTMSTGYKLDGMNFTHLLYMDDLKLFASSAINLQKMINIVHDFSTDIQMSFGLDKCKIINMIKGKVHVDQSEQMHQSPKIDQMEDTEIYRYLGINQNIKIDHTKLKDDFMEIYNKRLETVLKRIEFNQPIELS</sequence>
<dbReference type="PANTHER" id="PTHR35450:SF2">
    <property type="entry name" value="REVERSE TRANSCRIPTASE DOMAIN-CONTAINING PROTEIN"/>
    <property type="match status" value="1"/>
</dbReference>
<feature type="compositionally biased region" description="Basic and acidic residues" evidence="1">
    <location>
        <begin position="13"/>
        <end position="26"/>
    </location>
</feature>
<dbReference type="AlphaFoldDB" id="A0A1S3DSG3"/>
<feature type="compositionally biased region" description="Low complexity" evidence="1">
    <location>
        <begin position="34"/>
        <end position="51"/>
    </location>
</feature>
<proteinExistence type="predicted"/>
<evidence type="ECO:0000313" key="4">
    <source>
        <dbReference type="RefSeq" id="XP_008487113.1"/>
    </source>
</evidence>
<dbReference type="RefSeq" id="XP_008487113.1">
    <property type="nucleotide sequence ID" value="XM_008488891.1"/>
</dbReference>
<reference evidence="4" key="1">
    <citation type="submission" date="2025-08" db="UniProtKB">
        <authorList>
            <consortium name="RefSeq"/>
        </authorList>
    </citation>
    <scope>IDENTIFICATION</scope>
</reference>
<feature type="compositionally biased region" description="Polar residues" evidence="1">
    <location>
        <begin position="1"/>
        <end position="11"/>
    </location>
</feature>
<evidence type="ECO:0000256" key="1">
    <source>
        <dbReference type="SAM" id="MobiDB-lite"/>
    </source>
</evidence>
<gene>
    <name evidence="4" type="primary">LOC103523883</name>
</gene>
<dbReference type="PROSITE" id="PS50878">
    <property type="entry name" value="RT_POL"/>
    <property type="match status" value="1"/>
</dbReference>
<dbReference type="KEGG" id="dci:103523883"/>
<organism evidence="3 4">
    <name type="scientific">Diaphorina citri</name>
    <name type="common">Asian citrus psyllid</name>
    <dbReference type="NCBI Taxonomy" id="121845"/>
    <lineage>
        <taxon>Eukaryota</taxon>
        <taxon>Metazoa</taxon>
        <taxon>Ecdysozoa</taxon>
        <taxon>Arthropoda</taxon>
        <taxon>Hexapoda</taxon>
        <taxon>Insecta</taxon>
        <taxon>Pterygota</taxon>
        <taxon>Neoptera</taxon>
        <taxon>Paraneoptera</taxon>
        <taxon>Hemiptera</taxon>
        <taxon>Sternorrhyncha</taxon>
        <taxon>Psylloidea</taxon>
        <taxon>Psyllidae</taxon>
        <taxon>Diaphorininae</taxon>
        <taxon>Diaphorina</taxon>
    </lineage>
</organism>
<name>A0A1S3DSG3_DIACI</name>
<dbReference type="Proteomes" id="UP000079169">
    <property type="component" value="Unplaced"/>
</dbReference>
<keyword evidence="3" id="KW-1185">Reference proteome</keyword>
<accession>A0A1S3DSG3</accession>
<dbReference type="PaxDb" id="121845-A0A1S3DSG3"/>
<dbReference type="PANTHER" id="PTHR35450">
    <property type="entry name" value="REVERSE TRANSCRIPTASE DOMAIN-CONTAINING PROTEIN"/>
    <property type="match status" value="1"/>
</dbReference>
<evidence type="ECO:0000259" key="2">
    <source>
        <dbReference type="PROSITE" id="PS50878"/>
    </source>
</evidence>